<comment type="catalytic activity">
    <reaction evidence="5">
        <text>L-threonyl-[protein] + ATP = O-phospho-L-threonyl-[protein] + ADP + H(+)</text>
        <dbReference type="Rhea" id="RHEA:46608"/>
        <dbReference type="Rhea" id="RHEA-COMP:11060"/>
        <dbReference type="Rhea" id="RHEA-COMP:11605"/>
        <dbReference type="ChEBI" id="CHEBI:15378"/>
        <dbReference type="ChEBI" id="CHEBI:30013"/>
        <dbReference type="ChEBI" id="CHEBI:30616"/>
        <dbReference type="ChEBI" id="CHEBI:61977"/>
        <dbReference type="ChEBI" id="CHEBI:456216"/>
        <dbReference type="EC" id="2.7.11.1"/>
    </reaction>
</comment>
<sequence length="307" mass="33933">MTTTPTSSLLLLLLLLPFMVSSQTCRRTCGKLPLKFPFGGGPGCGDPRFQQYVSCNTIDDHGQEQLTLTTHTGCYQVTAIDYVNQVLYISDPSMSTCSCINTQPSKGFGLDSDAPFSFHDETVFALLDCSLSSSPIYHSDGGNGSDQYKVPLCDNQGTVPICSFLYSCRAISTINLPISTCCVYTPVDLGPAYDMDLEKLKCSSYSAFYSFNGRQSDPDSWKYGMALKYKFSVYNEYPRTCAECEKSYGVCGYTGPYNSFICNCASGINSTSDCYFGQNYNFGSRLLHPWKTGAVLLVWLLVWVLWT</sequence>
<evidence type="ECO:0000256" key="2">
    <source>
        <dbReference type="ARBA" id="ARBA00012513"/>
    </source>
</evidence>
<evidence type="ECO:0000256" key="3">
    <source>
        <dbReference type="ARBA" id="ARBA00022729"/>
    </source>
</evidence>
<keyword evidence="4" id="KW-0325">Glycoprotein</keyword>
<dbReference type="GO" id="GO:0004674">
    <property type="term" value="F:protein serine/threonine kinase activity"/>
    <property type="evidence" value="ECO:0007669"/>
    <property type="project" value="UniProtKB-EC"/>
</dbReference>
<proteinExistence type="predicted"/>
<keyword evidence="13" id="KW-1185">Reference proteome</keyword>
<comment type="catalytic activity">
    <reaction evidence="6">
        <text>L-seryl-[protein] + ATP = O-phospho-L-seryl-[protein] + ADP + H(+)</text>
        <dbReference type="Rhea" id="RHEA:17989"/>
        <dbReference type="Rhea" id="RHEA-COMP:9863"/>
        <dbReference type="Rhea" id="RHEA-COMP:11604"/>
        <dbReference type="ChEBI" id="CHEBI:15378"/>
        <dbReference type="ChEBI" id="CHEBI:29999"/>
        <dbReference type="ChEBI" id="CHEBI:30616"/>
        <dbReference type="ChEBI" id="CHEBI:83421"/>
        <dbReference type="ChEBI" id="CHEBI:456216"/>
        <dbReference type="EC" id="2.7.11.1"/>
    </reaction>
</comment>
<evidence type="ECO:0000256" key="6">
    <source>
        <dbReference type="ARBA" id="ARBA00048679"/>
    </source>
</evidence>
<dbReference type="EMBL" id="JAATIQ010000016">
    <property type="protein sequence ID" value="KAF4400637.1"/>
    <property type="molecule type" value="Genomic_DNA"/>
</dbReference>
<organism evidence="10 12">
    <name type="scientific">Cannabis sativa</name>
    <name type="common">Hemp</name>
    <name type="synonym">Marijuana</name>
    <dbReference type="NCBI Taxonomy" id="3483"/>
    <lineage>
        <taxon>Eukaryota</taxon>
        <taxon>Viridiplantae</taxon>
        <taxon>Streptophyta</taxon>
        <taxon>Embryophyta</taxon>
        <taxon>Tracheophyta</taxon>
        <taxon>Spermatophyta</taxon>
        <taxon>Magnoliopsida</taxon>
        <taxon>eudicotyledons</taxon>
        <taxon>Gunneridae</taxon>
        <taxon>Pentapetalae</taxon>
        <taxon>rosids</taxon>
        <taxon>fabids</taxon>
        <taxon>Rosales</taxon>
        <taxon>Cannabaceae</taxon>
        <taxon>Cannabis</taxon>
    </lineage>
</organism>
<dbReference type="AlphaFoldDB" id="A0A7J6ECS0"/>
<dbReference type="Pfam" id="PF14380">
    <property type="entry name" value="WAK_assoc"/>
    <property type="match status" value="1"/>
</dbReference>
<name>A0A7J6ECS0_CANSA</name>
<evidence type="ECO:0000313" key="13">
    <source>
        <dbReference type="Proteomes" id="UP000583929"/>
    </source>
</evidence>
<evidence type="ECO:0000313" key="11">
    <source>
        <dbReference type="EMBL" id="KAF4400637.1"/>
    </source>
</evidence>
<evidence type="ECO:0000256" key="7">
    <source>
        <dbReference type="SAM" id="SignalP"/>
    </source>
</evidence>
<dbReference type="EMBL" id="JAATIP010000257">
    <property type="protein sequence ID" value="KAF4356091.1"/>
    <property type="molecule type" value="Genomic_DNA"/>
</dbReference>
<evidence type="ECO:0000259" key="8">
    <source>
        <dbReference type="Pfam" id="PF13947"/>
    </source>
</evidence>
<evidence type="ECO:0000259" key="9">
    <source>
        <dbReference type="Pfam" id="PF14380"/>
    </source>
</evidence>
<comment type="subcellular location">
    <subcellularLocation>
        <location evidence="1">Membrane</location>
        <topology evidence="1">Single-pass membrane protein</topology>
    </subcellularLocation>
</comment>
<feature type="chain" id="PRO_5036205003" description="non-specific serine/threonine protein kinase" evidence="7">
    <location>
        <begin position="23"/>
        <end position="307"/>
    </location>
</feature>
<feature type="domain" description="Wall-associated receptor kinase galacturonan-binding" evidence="8">
    <location>
        <begin position="25"/>
        <end position="91"/>
    </location>
</feature>
<evidence type="ECO:0000256" key="1">
    <source>
        <dbReference type="ARBA" id="ARBA00004167"/>
    </source>
</evidence>
<dbReference type="InterPro" id="IPR032872">
    <property type="entry name" value="WAK_assoc_C"/>
</dbReference>
<evidence type="ECO:0000313" key="12">
    <source>
        <dbReference type="Proteomes" id="UP000525078"/>
    </source>
</evidence>
<evidence type="ECO:0000313" key="10">
    <source>
        <dbReference type="EMBL" id="KAF4356091.1"/>
    </source>
</evidence>
<keyword evidence="3 7" id="KW-0732">Signal</keyword>
<dbReference type="Proteomes" id="UP000525078">
    <property type="component" value="Unassembled WGS sequence"/>
</dbReference>
<dbReference type="GO" id="GO:0016020">
    <property type="term" value="C:membrane"/>
    <property type="evidence" value="ECO:0007669"/>
    <property type="project" value="UniProtKB-SubCell"/>
</dbReference>
<comment type="caution">
    <text evidence="10">The sequence shown here is derived from an EMBL/GenBank/DDBJ whole genome shotgun (WGS) entry which is preliminary data.</text>
</comment>
<reference evidence="12 13" key="1">
    <citation type="journal article" date="2020" name="bioRxiv">
        <title>Sequence and annotation of 42 cannabis genomes reveals extensive copy number variation in cannabinoid synthesis and pathogen resistance genes.</title>
        <authorList>
            <person name="Mckernan K.J."/>
            <person name="Helbert Y."/>
            <person name="Kane L.T."/>
            <person name="Ebling H."/>
            <person name="Zhang L."/>
            <person name="Liu B."/>
            <person name="Eaton Z."/>
            <person name="Mclaughlin S."/>
            <person name="Kingan S."/>
            <person name="Baybayan P."/>
            <person name="Concepcion G."/>
            <person name="Jordan M."/>
            <person name="Riva A."/>
            <person name="Barbazuk W."/>
            <person name="Harkins T."/>
        </authorList>
    </citation>
    <scope>NUCLEOTIDE SEQUENCE [LARGE SCALE GENOMIC DNA]</scope>
    <source>
        <strain evidence="12 13">cv. Jamaican Lion 4</strain>
        <strain evidence="11">Father</strain>
        <strain evidence="10">Mother</strain>
        <tissue evidence="10">Leaf</tissue>
    </source>
</reference>
<dbReference type="PANTHER" id="PTHR33355">
    <property type="entry name" value="WALL-ASSOCIATED RECEPTOR KINASE CARBOXY-TERMINAL PROTEIN-RELATED"/>
    <property type="match status" value="1"/>
</dbReference>
<feature type="domain" description="Wall-associated receptor kinase C-terminal" evidence="9">
    <location>
        <begin position="214"/>
        <end position="266"/>
    </location>
</feature>
<gene>
    <name evidence="10" type="ORF">F8388_005183</name>
    <name evidence="11" type="ORF">G4B88_023045</name>
</gene>
<accession>A0A7J6ECS0</accession>
<protein>
    <recommendedName>
        <fullName evidence="2">non-specific serine/threonine protein kinase</fullName>
        <ecNumber evidence="2">2.7.11.1</ecNumber>
    </recommendedName>
</protein>
<dbReference type="GO" id="GO:0030247">
    <property type="term" value="F:polysaccharide binding"/>
    <property type="evidence" value="ECO:0007669"/>
    <property type="project" value="InterPro"/>
</dbReference>
<evidence type="ECO:0000256" key="4">
    <source>
        <dbReference type="ARBA" id="ARBA00023180"/>
    </source>
</evidence>
<dbReference type="Pfam" id="PF13947">
    <property type="entry name" value="GUB_WAK_bind"/>
    <property type="match status" value="1"/>
</dbReference>
<feature type="signal peptide" evidence="7">
    <location>
        <begin position="1"/>
        <end position="22"/>
    </location>
</feature>
<dbReference type="InterPro" id="IPR025287">
    <property type="entry name" value="WAK_GUB"/>
</dbReference>
<dbReference type="PANTHER" id="PTHR33355:SF10">
    <property type="entry name" value="EGF-LIKE DOMAIN-CONTAINING PROTEIN"/>
    <property type="match status" value="1"/>
</dbReference>
<dbReference type="EC" id="2.7.11.1" evidence="2"/>
<dbReference type="Proteomes" id="UP000583929">
    <property type="component" value="Unassembled WGS sequence"/>
</dbReference>
<evidence type="ECO:0000256" key="5">
    <source>
        <dbReference type="ARBA" id="ARBA00047899"/>
    </source>
</evidence>